<reference evidence="4 5" key="1">
    <citation type="journal article" date="2011" name="Proc. Natl. Acad. Sci. U.S.A.">
        <title>Comparative genomics of xylose-fermenting fungi for enhanced biofuel production.</title>
        <authorList>
            <person name="Wohlbach D.J."/>
            <person name="Kuo A."/>
            <person name="Sato T.K."/>
            <person name="Potts K.M."/>
            <person name="Salamov A.A."/>
            <person name="LaButti K.M."/>
            <person name="Sun H."/>
            <person name="Clum A."/>
            <person name="Pangilinan J.L."/>
            <person name="Lindquist E.A."/>
            <person name="Lucas S."/>
            <person name="Lapidus A."/>
            <person name="Jin M."/>
            <person name="Gunawan C."/>
            <person name="Balan V."/>
            <person name="Dale B.E."/>
            <person name="Jeffries T.W."/>
            <person name="Zinkel R."/>
            <person name="Barry K.W."/>
            <person name="Grigoriev I.V."/>
            <person name="Gasch A.P."/>
        </authorList>
    </citation>
    <scope>NUCLEOTIDE SEQUENCE [LARGE SCALE GENOMIC DNA]</scope>
    <source>
        <strain evidence="5">NRRL Y-27907 / 11-Y1</strain>
    </source>
</reference>
<dbReference type="AlphaFoldDB" id="G3AS79"/>
<dbReference type="OMA" id="LWFELDE"/>
<dbReference type="HOGENOM" id="CLU_012168_0_0_1"/>
<evidence type="ECO:0000259" key="3">
    <source>
        <dbReference type="Pfam" id="PF20778"/>
    </source>
</evidence>
<proteinExistence type="predicted"/>
<dbReference type="eggNOG" id="ENOG502QUD1">
    <property type="taxonomic scope" value="Eukaryota"/>
</dbReference>
<evidence type="ECO:0000256" key="1">
    <source>
        <dbReference type="SAM" id="MobiDB-lite"/>
    </source>
</evidence>
<dbReference type="KEGG" id="spaa:SPAPADRAFT_52221"/>
<dbReference type="STRING" id="619300.G3AS79"/>
<protein>
    <submittedName>
        <fullName evidence="4">Uncharacterized protein</fullName>
    </submittedName>
</protein>
<gene>
    <name evidence="4" type="ORF">SPAPADRAFT_52221</name>
</gene>
<feature type="domain" description="SLS1 N-terminal" evidence="2">
    <location>
        <begin position="141"/>
        <end position="225"/>
    </location>
</feature>
<dbReference type="Pfam" id="PF20776">
    <property type="entry name" value="SLS1_N"/>
    <property type="match status" value="1"/>
</dbReference>
<evidence type="ECO:0000313" key="4">
    <source>
        <dbReference type="EMBL" id="EGW31038.1"/>
    </source>
</evidence>
<name>G3AS79_SPAPN</name>
<dbReference type="Proteomes" id="UP000000709">
    <property type="component" value="Unassembled WGS sequence"/>
</dbReference>
<feature type="domain" description="SLS1 C-terminal" evidence="3">
    <location>
        <begin position="511"/>
        <end position="835"/>
    </location>
</feature>
<feature type="compositionally biased region" description="Polar residues" evidence="1">
    <location>
        <begin position="101"/>
        <end position="110"/>
    </location>
</feature>
<dbReference type="InterPro" id="IPR048400">
    <property type="entry name" value="SLS1_N"/>
</dbReference>
<dbReference type="OrthoDB" id="5392646at2759"/>
<feature type="region of interest" description="Disordered" evidence="1">
    <location>
        <begin position="85"/>
        <end position="110"/>
    </location>
</feature>
<sequence length="840" mass="95127">MDCDEQDSQPTVNSIYGIKKIMLIRCSKKCESHIRTLIRGISGTSVVSQMKIPDFSEPELKDTSSMLKVDRTKRIFLTSGEIYQKKKNKRKRHGDVEESPTKSTPAKSSWGINPTLLSVLKSEKAVPTTADTIGSSDKTSIAPSDLQTNIEYYLPVENTVGSSKYENISKGLSKAFTKRQLKEYVDEMKKKPEFHHVVYRKVKGKRVVIKEDYIDTILLDIWKLTKTEGQLVTDVFERKTVPVTKPQQYLLHPERSSLFSELKALGVSVEMKNGALHMSGTQTSLDIAEHRIKNTISGFERKEIDLSHLAEQFNKAGRAALLFKYVQETLHVYFQHIEDGKYIIHAEYMGSIDLAKQLLIWALDFNPHIVNEIYNKHELFNHKFIPVSNDESLAWVEKSTNSFYQQMKDFKTPTNPLLVSKLSKMRDPIVESNVLNELVDQKALERKAMEEKALKELSGISSLFKEETDNFGMDEFEKLSLNDELSQSKEETDQLVTKEHVSLSSEDELLTTDMTEESSKEDGFEFDEEPLTVELSDYFSDSAVDNLYEQLNDTSYAARLKGVPGDAILSKAITAQFGNILLKSEKSDELFPKFETVTAESEFKFVSNGIPYISDIITSLPSAAESVDIPYTTKVQIRFAPSLFHTSEGSTKSVKEYLDYPPVEIQADINTFGVPNPETMLVYTAEAVKNIAIPFPKAACDVQLSKVIAGDLLKIDHESSEQEVSDEEISSSSRRFKNQPDLPRYLEESNLKFKGDKKLSCKPSIDININGEKVRYDFVNVTHRTEIPFLFRDRIITLAIVEGGEFGGRRTEIVMGEGELSKEEFQWFLTDVAQLLQSAS</sequence>
<dbReference type="RefSeq" id="XP_007377071.1">
    <property type="nucleotide sequence ID" value="XM_007377009.1"/>
</dbReference>
<organism evidence="5">
    <name type="scientific">Spathaspora passalidarum (strain NRRL Y-27907 / 11-Y1)</name>
    <dbReference type="NCBI Taxonomy" id="619300"/>
    <lineage>
        <taxon>Eukaryota</taxon>
        <taxon>Fungi</taxon>
        <taxon>Dikarya</taxon>
        <taxon>Ascomycota</taxon>
        <taxon>Saccharomycotina</taxon>
        <taxon>Pichiomycetes</taxon>
        <taxon>Debaryomycetaceae</taxon>
        <taxon>Spathaspora</taxon>
    </lineage>
</organism>
<dbReference type="EMBL" id="GL996504">
    <property type="protein sequence ID" value="EGW31038.1"/>
    <property type="molecule type" value="Genomic_DNA"/>
</dbReference>
<accession>G3AS79</accession>
<dbReference type="InterPro" id="IPR048401">
    <property type="entry name" value="SLS1_C"/>
</dbReference>
<keyword evidence="5" id="KW-1185">Reference proteome</keyword>
<dbReference type="GeneID" id="18871645"/>
<evidence type="ECO:0000313" key="5">
    <source>
        <dbReference type="Proteomes" id="UP000000709"/>
    </source>
</evidence>
<dbReference type="InParanoid" id="G3AS79"/>
<dbReference type="Pfam" id="PF20778">
    <property type="entry name" value="SLS1_C"/>
    <property type="match status" value="1"/>
</dbReference>
<evidence type="ECO:0000259" key="2">
    <source>
        <dbReference type="Pfam" id="PF20776"/>
    </source>
</evidence>